<dbReference type="Proteomes" id="UP000280834">
    <property type="component" value="Unassembled WGS sequence"/>
</dbReference>
<reference evidence="1 2" key="2">
    <citation type="submission" date="2018-11" db="EMBL/GenBank/DDBJ databases">
        <authorList>
            <consortium name="Pathogen Informatics"/>
        </authorList>
    </citation>
    <scope>NUCLEOTIDE SEQUENCE [LARGE SCALE GENOMIC DNA]</scope>
</reference>
<evidence type="ECO:0000313" key="2">
    <source>
        <dbReference type="Proteomes" id="UP000280834"/>
    </source>
</evidence>
<dbReference type="WBParaSite" id="BTMF_0000977701-mRNA-1">
    <property type="protein sequence ID" value="BTMF_0000977701-mRNA-1"/>
    <property type="gene ID" value="BTMF_0000977701"/>
</dbReference>
<name>A0A0R3QPZ2_9BILA</name>
<reference evidence="3" key="1">
    <citation type="submission" date="2017-02" db="UniProtKB">
        <authorList>
            <consortium name="WormBaseParasite"/>
        </authorList>
    </citation>
    <scope>IDENTIFICATION</scope>
</reference>
<sequence length="384" mass="42016">MKMSSDLHLSAIDAEETMPSMLLQITNEIPLSVAIISSTILAGIHRTEIPIKEITDDNHAASMNWYATSSIKLGESRQHVILPISEVKVDDEISDTSGLVSTTQESSEAINISAPTPPAIILLPPSVPLLAVTEISSDGYSTVEEGWQVNPSHIDKESSEDLLEATSSYLEEIKNSGTSSYLSNFHEYKNDDDGSVIAIVSIIRNYLILQTRNTEKLASISSKDIVSTTFFPIPIMQNRYVSISPGYGTVVISNLKLLSFCFIESTKINEPQFIPQPLPSNSVKFPYTAQPFKPVLYQSYIPQKPFYTSFPKATIHRKESLNAPSSMFDLKKGRECCGGSGQGNGGSGYQSCGGGFVTDCSPYCLLLPCKLIITITLMLDHLEK</sequence>
<dbReference type="AlphaFoldDB" id="A0A0R3QPZ2"/>
<organism evidence="3">
    <name type="scientific">Brugia timori</name>
    <dbReference type="NCBI Taxonomy" id="42155"/>
    <lineage>
        <taxon>Eukaryota</taxon>
        <taxon>Metazoa</taxon>
        <taxon>Ecdysozoa</taxon>
        <taxon>Nematoda</taxon>
        <taxon>Chromadorea</taxon>
        <taxon>Rhabditida</taxon>
        <taxon>Spirurina</taxon>
        <taxon>Spiruromorpha</taxon>
        <taxon>Filarioidea</taxon>
        <taxon>Onchocercidae</taxon>
        <taxon>Brugia</taxon>
    </lineage>
</organism>
<proteinExistence type="predicted"/>
<keyword evidence="2" id="KW-1185">Reference proteome</keyword>
<dbReference type="EMBL" id="UZAG01016111">
    <property type="protein sequence ID" value="VDO25978.1"/>
    <property type="molecule type" value="Genomic_DNA"/>
</dbReference>
<evidence type="ECO:0000313" key="1">
    <source>
        <dbReference type="EMBL" id="VDO25978.1"/>
    </source>
</evidence>
<evidence type="ECO:0000313" key="3">
    <source>
        <dbReference type="WBParaSite" id="BTMF_0000977701-mRNA-1"/>
    </source>
</evidence>
<accession>A0A0R3QPZ2</accession>
<gene>
    <name evidence="1" type="ORF">BTMF_LOCUS7828</name>
</gene>
<protein>
    <submittedName>
        <fullName evidence="1 3">Uncharacterized protein</fullName>
    </submittedName>
</protein>